<keyword evidence="2" id="KW-0472">Membrane</keyword>
<feature type="region of interest" description="Disordered" evidence="1">
    <location>
        <begin position="460"/>
        <end position="502"/>
    </location>
</feature>
<evidence type="ECO:0000313" key="4">
    <source>
        <dbReference type="Proteomes" id="UP000291269"/>
    </source>
</evidence>
<sequence length="502" mass="56795">MRKALKENLIRFSALFILAVLCFAIYFGGLIPPVTYADNAAYTGVLEDLCKDENFTTTLYPTKSNDYSLQVIQIAESTGKELFVYVYQPSGQAKNLCASSINISLKPRNDISNIRNYKLTLLNSSGVFYKYRVEGFTVSTADTRYYTITTIYRPFDKTIDEGADHGNEITEVDYKVAKEYCFAVVNGEPFCRVLDIETIEITDKFVGFVRYSNGFEWFPSSCDSHFVAFNTDRDIDRLLEADVYYTTQKYKYSLIGQIPEEEFGEKQDKYSSLDYTQKVEHTGGGWFAPTYEWDRIQTVEKFIAENNKLQNVYSGALIDVKVANKITEEGKAALKSKQWVLRFVETAYETWHGVNARSETTTLVGDVTILRLKFETDGITYNLGTIDNKQTGDRDPVNDEQIEVGLSKMGKWILGILALILLLVILMPILPYIAKLIVWIILFPFKLIAAIFKGTSKAAKKKPKGIGQSPPKVQAPQPKAVYKTTKKATGKNIPTKANKDRK</sequence>
<keyword evidence="2" id="KW-1133">Transmembrane helix</keyword>
<evidence type="ECO:0000256" key="1">
    <source>
        <dbReference type="SAM" id="MobiDB-lite"/>
    </source>
</evidence>
<organism evidence="3 4">
    <name type="scientific">Candidatus Borkfalkia ceftriaxoniphila</name>
    <dbReference type="NCBI Taxonomy" id="2508949"/>
    <lineage>
        <taxon>Bacteria</taxon>
        <taxon>Bacillati</taxon>
        <taxon>Bacillota</taxon>
        <taxon>Clostridia</taxon>
        <taxon>Christensenellales</taxon>
        <taxon>Christensenellaceae</taxon>
        <taxon>Candidatus Borkfalkia</taxon>
    </lineage>
</organism>
<dbReference type="AlphaFoldDB" id="A0A4Q2KAR6"/>
<gene>
    <name evidence="3" type="ORF">ESZ91_00990</name>
</gene>
<accession>A0A4Q2KAR6</accession>
<dbReference type="EMBL" id="SDOZ01000002">
    <property type="protein sequence ID" value="RXZ60990.1"/>
    <property type="molecule type" value="Genomic_DNA"/>
</dbReference>
<proteinExistence type="predicted"/>
<feature type="transmembrane region" description="Helical" evidence="2">
    <location>
        <begin position="12"/>
        <end position="31"/>
    </location>
</feature>
<dbReference type="RefSeq" id="WP_129223217.1">
    <property type="nucleotide sequence ID" value="NZ_SDOZ01000002.1"/>
</dbReference>
<name>A0A4Q2KAR6_9FIRM</name>
<feature type="transmembrane region" description="Helical" evidence="2">
    <location>
        <begin position="412"/>
        <end position="430"/>
    </location>
</feature>
<dbReference type="Proteomes" id="UP000291269">
    <property type="component" value="Unassembled WGS sequence"/>
</dbReference>
<keyword evidence="2" id="KW-0812">Transmembrane</keyword>
<comment type="caution">
    <text evidence="3">The sequence shown here is derived from an EMBL/GenBank/DDBJ whole genome shotgun (WGS) entry which is preliminary data.</text>
</comment>
<evidence type="ECO:0000313" key="3">
    <source>
        <dbReference type="EMBL" id="RXZ60990.1"/>
    </source>
</evidence>
<reference evidence="3 4" key="1">
    <citation type="journal article" date="2019" name="Gut">
        <title>Antibiotics-induced monodominance of a novel gut bacterial order.</title>
        <authorList>
            <person name="Hildebrand F."/>
            <person name="Moitinho-Silva L."/>
            <person name="Blasche S."/>
            <person name="Jahn M.T."/>
            <person name="Gossmann T.I."/>
            <person name="Heuerta-Cepas J."/>
            <person name="Hercog R."/>
            <person name="Luetge M."/>
            <person name="Bahram M."/>
            <person name="Pryszlak A."/>
            <person name="Alves R.J."/>
            <person name="Waszak S.M."/>
            <person name="Zhu A."/>
            <person name="Ye L."/>
            <person name="Costea P.I."/>
            <person name="Aalvink S."/>
            <person name="Belzer C."/>
            <person name="Forslund S.K."/>
            <person name="Sunagawa S."/>
            <person name="Hentschel U."/>
            <person name="Merten C."/>
            <person name="Patil K.R."/>
            <person name="Benes V."/>
            <person name="Bork P."/>
        </authorList>
    </citation>
    <scope>NUCLEOTIDE SEQUENCE [LARGE SCALE GENOMIC DNA]</scope>
    <source>
        <strain evidence="3 4">HDS1380</strain>
    </source>
</reference>
<evidence type="ECO:0000256" key="2">
    <source>
        <dbReference type="SAM" id="Phobius"/>
    </source>
</evidence>
<keyword evidence="4" id="KW-1185">Reference proteome</keyword>
<protein>
    <submittedName>
        <fullName evidence="3">Uncharacterized protein</fullName>
    </submittedName>
</protein>